<gene>
    <name evidence="1" type="ORF">HQ81_0223</name>
</gene>
<dbReference type="EMBL" id="KM209289">
    <property type="protein sequence ID" value="AIM51746.1"/>
    <property type="molecule type" value="Genomic_DNA"/>
</dbReference>
<evidence type="ECO:0000313" key="1">
    <source>
        <dbReference type="EMBL" id="AIM51746.1"/>
    </source>
</evidence>
<sequence length="128" mass="15133">MTQKVLLKVYVGKDEKIAFDKAESYKQTPKLLKDIVFNCDRYGDRYSNKQVRIEDMMKFNVGFRSFPSSGCVYCFEEDLEEAKKILVDVINKRVQGMLNRFKFDVEEHNRQTANAEGVHRIKLEWEIL</sequence>
<reference evidence="1" key="1">
    <citation type="journal article" date="2015" name="PLoS ONE">
        <title>Genomic, proteomic and morphological characterization of two novel broad host lytic bacteriophages PhiPD10.3 and PhiPD23.1 infecting pectinolytic Pectobacterium spp. and Dickeya spp.</title>
        <authorList>
            <person name="Czajkowski R."/>
            <person name="Ozymko Z."/>
            <person name="de Jager V."/>
            <person name="Siwinska J."/>
            <person name="Smolarska A."/>
            <person name="Ossowicki A."/>
            <person name="Narajczyk M."/>
            <person name="Lojkowska E."/>
        </authorList>
    </citation>
    <scope>NUCLEOTIDE SEQUENCE</scope>
</reference>
<accession>A0A140XB91</accession>
<proteinExistence type="predicted"/>
<organism evidence="1">
    <name type="scientific">Dickeya phage phiDP23.1</name>
    <dbReference type="NCBI Taxonomy" id="1542133"/>
    <lineage>
        <taxon>Viruses</taxon>
        <taxon>Duplodnaviria</taxon>
        <taxon>Heunggongvirae</taxon>
        <taxon>Uroviricota</taxon>
        <taxon>Caudoviricetes</taxon>
        <taxon>Pantevenvirales</taxon>
        <taxon>Ackermannviridae</taxon>
        <taxon>Aglimvirinae</taxon>
    </lineage>
</organism>
<name>A0A140XB91_9CAUD</name>
<protein>
    <submittedName>
        <fullName evidence="1">Uncharacterized protein</fullName>
    </submittedName>
</protein>